<comment type="caution">
    <text evidence="1">The sequence shown here is derived from an EMBL/GenBank/DDBJ whole genome shotgun (WGS) entry which is preliminary data.</text>
</comment>
<protein>
    <submittedName>
        <fullName evidence="1">Uncharacterized protein</fullName>
    </submittedName>
</protein>
<evidence type="ECO:0000313" key="2">
    <source>
        <dbReference type="Proteomes" id="UP000308199"/>
    </source>
</evidence>
<dbReference type="EMBL" id="SGPK01000038">
    <property type="protein sequence ID" value="THH10368.1"/>
    <property type="molecule type" value="Genomic_DNA"/>
</dbReference>
<dbReference type="Proteomes" id="UP000308199">
    <property type="component" value="Unassembled WGS sequence"/>
</dbReference>
<dbReference type="OrthoDB" id="3220925at2759"/>
<dbReference type="AlphaFoldDB" id="A0A4S4LGK3"/>
<dbReference type="InterPro" id="IPR032675">
    <property type="entry name" value="LRR_dom_sf"/>
</dbReference>
<evidence type="ECO:0000313" key="1">
    <source>
        <dbReference type="EMBL" id="THH10368.1"/>
    </source>
</evidence>
<proteinExistence type="predicted"/>
<keyword evidence="2" id="KW-1185">Reference proteome</keyword>
<dbReference type="Gene3D" id="3.80.10.10">
    <property type="entry name" value="Ribonuclease Inhibitor"/>
    <property type="match status" value="1"/>
</dbReference>
<dbReference type="SUPFAM" id="SSF52047">
    <property type="entry name" value="RNI-like"/>
    <property type="match status" value="1"/>
</dbReference>
<reference evidence="1 2" key="1">
    <citation type="submission" date="2019-02" db="EMBL/GenBank/DDBJ databases">
        <title>Genome sequencing of the rare red list fungi Phellinidium pouzarii.</title>
        <authorList>
            <person name="Buettner E."/>
            <person name="Kellner H."/>
        </authorList>
    </citation>
    <scope>NUCLEOTIDE SEQUENCE [LARGE SCALE GENOMIC DNA]</scope>
    <source>
        <strain evidence="1 2">DSM 108285</strain>
    </source>
</reference>
<sequence>MADTRLPFKGILAFDRNSQDYVPFRTATDAMLASLMLAYRLASPILTVVLALVRHPDFNPGEITLSRAEDVWARVAEHEASVAMVRNGRNDAFPFAFPRFVLDEVLDVLDEERRTSLLMKSEAVDPYLGRVETSKLDADLRSASLVCKEWRRPAQRTLGRILALQDVREVHLFSAINGPLFGHWTRDVVVLRHNPKLDEMGRAIACERGDGVWLLIMRLLSRMPNVRTVSISTDWFEWPLRNVTEGLERMPALRELRLVQLGDISQLLGVYSGMGSAYADFVPPSELDESPGLAFQKLSLKIGSTSDLSLQYIKWLTMPREGDNSFMLKSLLLDLSCCYGNERGCVDVLEPCFRTLEELWINASGLGKGLLTRIFDNCLSLRRLTIVFRHTFEKSMFDHLPHSLEDICVDFSFEIPDWDQWDQRAFLFITSRLHSLKRLRLRLVCAGLTDCRDKYLSSKALCKELGIDAVFEVNRRESDPWQYI</sequence>
<accession>A0A4S4LGK3</accession>
<gene>
    <name evidence="1" type="ORF">EW145_g1396</name>
</gene>
<name>A0A4S4LGK3_9AGAM</name>
<organism evidence="1 2">
    <name type="scientific">Phellinidium pouzarii</name>
    <dbReference type="NCBI Taxonomy" id="167371"/>
    <lineage>
        <taxon>Eukaryota</taxon>
        <taxon>Fungi</taxon>
        <taxon>Dikarya</taxon>
        <taxon>Basidiomycota</taxon>
        <taxon>Agaricomycotina</taxon>
        <taxon>Agaricomycetes</taxon>
        <taxon>Hymenochaetales</taxon>
        <taxon>Hymenochaetaceae</taxon>
        <taxon>Phellinidium</taxon>
    </lineage>
</organism>